<dbReference type="PANTHER" id="PTHR14326">
    <property type="entry name" value="TARGETING PROTEIN FOR XKLP2"/>
    <property type="match status" value="1"/>
</dbReference>
<evidence type="ECO:0000256" key="5">
    <source>
        <dbReference type="ARBA" id="ARBA00023212"/>
    </source>
</evidence>
<evidence type="ECO:0000259" key="7">
    <source>
        <dbReference type="Pfam" id="PF06886"/>
    </source>
</evidence>
<keyword evidence="5" id="KW-0206">Cytoskeleton</keyword>
<evidence type="ECO:0000313" key="13">
    <source>
        <dbReference type="Proteomes" id="UP000426265"/>
    </source>
</evidence>
<feature type="domain" description="TPX2 C-terminal" evidence="7">
    <location>
        <begin position="375"/>
        <end position="449"/>
    </location>
</feature>
<dbReference type="Proteomes" id="UP000078284">
    <property type="component" value="Chromosome 3"/>
</dbReference>
<feature type="region of interest" description="Disordered" evidence="6">
    <location>
        <begin position="436"/>
        <end position="457"/>
    </location>
</feature>
<comment type="similarity">
    <text evidence="2">Belongs to the TPX2 family.</text>
</comment>
<dbReference type="OrthoDB" id="7677582at2759"/>
<reference evidence="10" key="2">
    <citation type="submission" date="2016-03" db="EMBL/GenBank/DDBJ databases">
        <title>Full-length assembly of Arabidopsis thaliana Ler reveals the complement of translocations and inversions.</title>
        <authorList>
            <person name="Zapata L."/>
            <person name="Schneeberger K."/>
            <person name="Ossowski S."/>
        </authorList>
    </citation>
    <scope>NUCLEOTIDE SEQUENCE [LARGE SCALE GENOMIC DNA]</scope>
    <source>
        <tissue evidence="10">Leaf</tissue>
    </source>
</reference>
<evidence type="ECO:0000313" key="9">
    <source>
        <dbReference type="EMBL" id="CAD5321714.1"/>
    </source>
</evidence>
<dbReference type="EMBL" id="LR881468">
    <property type="protein sequence ID" value="CAD5321714.1"/>
    <property type="molecule type" value="Genomic_DNA"/>
</dbReference>
<feature type="compositionally biased region" description="Polar residues" evidence="6">
    <location>
        <begin position="25"/>
        <end position="56"/>
    </location>
</feature>
<dbReference type="Proteomes" id="UP000434276">
    <property type="component" value="Unassembled WGS sequence"/>
</dbReference>
<evidence type="ECO:0000313" key="14">
    <source>
        <dbReference type="Proteomes" id="UP000434276"/>
    </source>
</evidence>
<dbReference type="OMA" id="YIEQYKM"/>
<dbReference type="InterPro" id="IPR009675">
    <property type="entry name" value="TPX2_fam"/>
</dbReference>
<evidence type="ECO:0000313" key="8">
    <source>
        <dbReference type="EMBL" id="CAA0380927.1"/>
    </source>
</evidence>
<dbReference type="KEGG" id="ath:AT3G01015"/>
<reference evidence="12" key="1">
    <citation type="journal article" date="2016" name="Proc. Natl. Acad. Sci. U.S.A.">
        <title>Chromosome-level assembly of Arabidopsis thaliana Ler reveals the extent of translocation and inversion polymorphisms.</title>
        <authorList>
            <person name="Zapata L."/>
            <person name="Ding J."/>
            <person name="Willing E.M."/>
            <person name="Hartwig B."/>
            <person name="Bezdan D."/>
            <person name="Jiao W.B."/>
            <person name="Patel V."/>
            <person name="Velikkakam James G."/>
            <person name="Koornneef M."/>
            <person name="Ossowski S."/>
            <person name="Schneeberger K."/>
        </authorList>
    </citation>
    <scope>NUCLEOTIDE SEQUENCE [LARGE SCALE GENOMIC DNA]</scope>
    <source>
        <strain evidence="12">cv. Landsberg erecta</strain>
    </source>
</reference>
<feature type="region of interest" description="Disordered" evidence="6">
    <location>
        <begin position="25"/>
        <end position="71"/>
    </location>
</feature>
<dbReference type="GO" id="GO:0005819">
    <property type="term" value="C:spindle"/>
    <property type="evidence" value="ECO:0007669"/>
    <property type="project" value="InterPro"/>
</dbReference>
<dbReference type="SMR" id="A0A384K930"/>
<keyword evidence="3" id="KW-0963">Cytoplasm</keyword>
<dbReference type="EMBL" id="CACRSJ010000106">
    <property type="protein sequence ID" value="VYS55895.1"/>
    <property type="molecule type" value="Genomic_DNA"/>
</dbReference>
<dbReference type="RefSeq" id="NP_186749.2">
    <property type="nucleotide sequence ID" value="NM_110965.4"/>
</dbReference>
<dbReference type="EMBL" id="CACSHJ010000089">
    <property type="protein sequence ID" value="CAA0380927.1"/>
    <property type="molecule type" value="Genomic_DNA"/>
</dbReference>
<feature type="region of interest" description="Disordered" evidence="6">
    <location>
        <begin position="262"/>
        <end position="304"/>
    </location>
</feature>
<dbReference type="Pfam" id="PF06886">
    <property type="entry name" value="TPX2"/>
    <property type="match status" value="1"/>
</dbReference>
<dbReference type="AlphaFoldDB" id="A0A384K930"/>
<dbReference type="EMBL" id="LUHQ01000003">
    <property type="protein sequence ID" value="OAP04686.1"/>
    <property type="molecule type" value="Genomic_DNA"/>
</dbReference>
<evidence type="ECO:0000313" key="10">
    <source>
        <dbReference type="EMBL" id="OAP04686.1"/>
    </source>
</evidence>
<evidence type="ECO:0000256" key="4">
    <source>
        <dbReference type="ARBA" id="ARBA00022701"/>
    </source>
</evidence>
<evidence type="ECO:0000256" key="3">
    <source>
        <dbReference type="ARBA" id="ARBA00022490"/>
    </source>
</evidence>
<evidence type="ECO:0000256" key="2">
    <source>
        <dbReference type="ARBA" id="ARBA00005885"/>
    </source>
</evidence>
<feature type="compositionally biased region" description="Low complexity" evidence="6">
    <location>
        <begin position="264"/>
        <end position="280"/>
    </location>
</feature>
<evidence type="ECO:0000313" key="11">
    <source>
        <dbReference type="EMBL" id="VYS55895.1"/>
    </source>
</evidence>
<evidence type="ECO:0000313" key="15">
    <source>
        <dbReference type="Proteomes" id="UP000516314"/>
    </source>
</evidence>
<dbReference type="PANTHER" id="PTHR14326:SF54">
    <property type="entry name" value="MICROTUBULE-DESTABILIZING PROTEIN 60"/>
    <property type="match status" value="1"/>
</dbReference>
<dbReference type="GO" id="GO:0005874">
    <property type="term" value="C:microtubule"/>
    <property type="evidence" value="ECO:0007669"/>
    <property type="project" value="UniProtKB-KW"/>
</dbReference>
<comment type="subcellular location">
    <subcellularLocation>
        <location evidence="1">Cytoplasm</location>
        <location evidence="1">Cytoskeleton</location>
    </subcellularLocation>
</comment>
<dbReference type="Proteomes" id="UP000426265">
    <property type="component" value="Unassembled WGS sequence"/>
</dbReference>
<keyword evidence="4" id="KW-0493">Microtubule</keyword>
<protein>
    <submittedName>
        <fullName evidence="9">(thale cress) hypothetical protein</fullName>
    </submittedName>
</protein>
<reference evidence="8 14" key="3">
    <citation type="submission" date="2019-12" db="EMBL/GenBank/DDBJ databases">
        <authorList>
            <person name="Jiao W.-B."/>
            <person name="Schneeberger K."/>
        </authorList>
    </citation>
    <scope>NUCLEOTIDE SEQUENCE [LARGE SCALE GENOMIC DNA]</scope>
    <source>
        <strain evidence="13">cv. An-1</strain>
        <strain evidence="14">cv. C24</strain>
    </source>
</reference>
<evidence type="ECO:0000313" key="12">
    <source>
        <dbReference type="Proteomes" id="UP000078284"/>
    </source>
</evidence>
<accession>A0A384K930</accession>
<dbReference type="Proteomes" id="UP000516314">
    <property type="component" value="Chromosome 3"/>
</dbReference>
<dbReference type="InterPro" id="IPR027329">
    <property type="entry name" value="TPX2_C"/>
</dbReference>
<sequence>MESTNLKNAKHETLVMDPISFQSKAQEVSRFSENSNPNFVSHSTPLEKSSKSSAQKNPKWKPNPVPAVFSPRNRIRERRFVVVKKNSRKEKNDSASVDCKCGAKTISNMKKCVCIAYETLRASQEEFFNNRRESVSEIGESSQNLEDGNEQVEFGDSDETRVSLMKRRREKVLEEARMSIPEFGKVMHLVKAFEKLTCFPLSKVTSKEEEDQIKQPLKWELPGMSQPKCSESETDQFTWSSSFYPSSGLILTATNLGLEQPHASVSSSWDNSVSSLNSNGGRRGRRNSFESSASMGSRRSTKKQIKVTSLKPFKLRTEERGRMKEEEFAKKLHEMTLEKAKKRIPIAQGLPWTTDEPENLVKPHVKDITIPVDLKLHSDIRAVERAEFDYQVTEKINLVEQYKTERERQQKLAEEEEIRRLRKELVPKAQPMPYFDRPFIPKRSNKHPTVPRDPKFNIPQHKKIRCCSTSSWSDTGSYMSDLLYQQDL</sequence>
<dbReference type="ExpressionAtlas" id="A0A384K930">
    <property type="expression patterns" value="baseline and differential"/>
</dbReference>
<evidence type="ECO:0000256" key="1">
    <source>
        <dbReference type="ARBA" id="ARBA00004245"/>
    </source>
</evidence>
<name>A0A384K930_ARATH</name>
<dbReference type="GO" id="GO:0060236">
    <property type="term" value="P:regulation of mitotic spindle organization"/>
    <property type="evidence" value="ECO:0007669"/>
    <property type="project" value="InterPro"/>
</dbReference>
<proteinExistence type="inferred from homology"/>
<reference evidence="9 15" key="4">
    <citation type="submission" date="2020-09" db="EMBL/GenBank/DDBJ databases">
        <authorList>
            <person name="Ashkenazy H."/>
        </authorList>
    </citation>
    <scope>NUCLEOTIDE SEQUENCE [LARGE SCALE GENOMIC DNA]</scope>
    <source>
        <strain evidence="15">cv. Cdm-0</strain>
    </source>
</reference>
<organism evidence="10 12">
    <name type="scientific">Arabidopsis thaliana</name>
    <name type="common">Mouse-ear cress</name>
    <dbReference type="NCBI Taxonomy" id="3702"/>
    <lineage>
        <taxon>Eukaryota</taxon>
        <taxon>Viridiplantae</taxon>
        <taxon>Streptophyta</taxon>
        <taxon>Embryophyta</taxon>
        <taxon>Tracheophyta</taxon>
        <taxon>Spermatophyta</taxon>
        <taxon>Magnoliopsida</taxon>
        <taxon>eudicotyledons</taxon>
        <taxon>Gunneridae</taxon>
        <taxon>Pentapetalae</taxon>
        <taxon>rosids</taxon>
        <taxon>malvids</taxon>
        <taxon>Brassicales</taxon>
        <taxon>Brassicaceae</taxon>
        <taxon>Camelineae</taxon>
        <taxon>Arabidopsis</taxon>
    </lineage>
</organism>
<gene>
    <name evidence="10" type="ordered locus">AXX17_At3g00010</name>
    <name evidence="11" type="ORF">AN1_LOCUS11349</name>
    <name evidence="9" type="ORF">AT9943_LOCUS9764</name>
    <name evidence="8" type="ORF">C24_LOCUS11185</name>
</gene>
<evidence type="ECO:0000256" key="6">
    <source>
        <dbReference type="SAM" id="MobiDB-lite"/>
    </source>
</evidence>